<feature type="compositionally biased region" description="Basic and acidic residues" evidence="1">
    <location>
        <begin position="1101"/>
        <end position="1118"/>
    </location>
</feature>
<dbReference type="KEGG" id="ker:91099093"/>
<feature type="region of interest" description="Disordered" evidence="1">
    <location>
        <begin position="382"/>
        <end position="502"/>
    </location>
</feature>
<accession>A0AAX4K755</accession>
<feature type="compositionally biased region" description="Pro residues" evidence="1">
    <location>
        <begin position="50"/>
        <end position="61"/>
    </location>
</feature>
<feature type="compositionally biased region" description="Low complexity" evidence="1">
    <location>
        <begin position="756"/>
        <end position="769"/>
    </location>
</feature>
<evidence type="ECO:0000313" key="2">
    <source>
        <dbReference type="EMBL" id="WWD02251.1"/>
    </source>
</evidence>
<evidence type="ECO:0000313" key="3">
    <source>
        <dbReference type="Proteomes" id="UP001358614"/>
    </source>
</evidence>
<feature type="compositionally biased region" description="Low complexity" evidence="1">
    <location>
        <begin position="153"/>
        <end position="164"/>
    </location>
</feature>
<sequence length="1208" mass="130980">MPNVKVPIKDLVPVEEERNNTVQEKEEYYKRLNELQRHCTSPDPLNCISSPPPPGLEPAPPSAYRFTPVESYRPRRAQVQPLLPPEFTPPLDPDSPDLLALPPLPKRRPEPTSSTHVDQASALLEPELSQHQVPIVGPTPDSTATTRFRSKLSRSSSRRSIPTRQHITRSRSHIIVSRPILPPEPSEPDPREAPPSGELKSTEPPTLGITSSVKYTSPKPVNPSSSLSPCPPSESSLSSAPPDSPSQPAVSNTSSKSTRSTRSANNLRVKLPLPSLKKQTPASSSKKKAPDKPKPKGKGKNTRDQFKDIQPVRSNEDQVCIVGVDRQNQLDQRKVVDRFSESNKEKLVDIGHKDLKSESQSERNQSDQVVEDYIYGSLNQSYLDSENKEQDAKIGDNIDNPETFAKDPEETVGFRIEASRDPGEIGKSVKVVDHSEATKPSKNLPDPLTLTTSAKPPSGSTNHTGQSTTAKSPILPGLSVRLESRSDVLPTPPCLQHSLPPRPIIPPWRQEHPRFPRSPVKNTAPARHSTRIALRSASIFRPEELEPGETPAEQKIPDPAGNTISEQPLDTTASSRSRSTSAVKNNLKFDLNKAIAVVTSKYPSIPVIPPVQAVTGPIAYNVPIMSPLPKRQSRRPSRFQSPLMDGLDSPPPSAPTPKHSAPTPEHEGFSDSSLTPPPTSQDPASALSAAVPSNEEATKRGRGRPPKSTGPVEEKQMDNQAKGKGKANFDTSPTPAEDTPDVKIPKKAGRPSNRRLISSDLLPQSSSASNTEGSVSPTKIRLKLNVGKSTKSDTPDPTADAGKKAARKQGGGKKRKSESLEPENKVTPSGQVPKVKLNFKGLGESSQSPAPATQPTTSDKQDGRQVKKPKKKAAEPEEKVPQEKAKAKTQAKRTTRDYSSSVSESEKEEKVRQPNKKKRIQRVIADEESEDEENHVEGQSDVKKSNKIPKLAEETKVEGTSTLKAPLAADVTAREHDEVERTSKSPGKNDRSKSSPAPIAKPLRKKPRPSEPSKIISKGPATPINKSEGLARSKSTTQLGQNHGVEEGSSSKKVLPIKKPIAAPRPSGTPVAVAAAKPSGHGMGLLGNTLALLQGTSSTPKAKELNKKDGGKDTKKDVSSPQVAKRGGWGGEWVLTPQQQKEYDDSKPERDAARKRRDEYRKNPVNLQEAKDAYKVDAMQPRTIPVPGSKGIQTSGKPSEMMAAILGW</sequence>
<feature type="compositionally biased region" description="Polar residues" evidence="1">
    <location>
        <begin position="844"/>
        <end position="858"/>
    </location>
</feature>
<dbReference type="Proteomes" id="UP001358614">
    <property type="component" value="Chromosome 1"/>
</dbReference>
<gene>
    <name evidence="2" type="ORF">V865_000289</name>
</gene>
<feature type="region of interest" description="Disordered" evidence="1">
    <location>
        <begin position="627"/>
        <end position="1198"/>
    </location>
</feature>
<feature type="compositionally biased region" description="Basic and acidic residues" evidence="1">
    <location>
        <begin position="385"/>
        <end position="396"/>
    </location>
</feature>
<dbReference type="GeneID" id="91099093"/>
<proteinExistence type="predicted"/>
<feature type="compositionally biased region" description="Basic and acidic residues" evidence="1">
    <location>
        <begin position="935"/>
        <end position="957"/>
    </location>
</feature>
<feature type="compositionally biased region" description="Low complexity" evidence="1">
    <location>
        <begin position="222"/>
        <end position="266"/>
    </location>
</feature>
<name>A0AAX4K755_9TREE</name>
<feature type="compositionally biased region" description="Basic residues" evidence="1">
    <location>
        <begin position="804"/>
        <end position="816"/>
    </location>
</feature>
<feature type="compositionally biased region" description="Basic and acidic residues" evidence="1">
    <location>
        <begin position="1141"/>
        <end position="1162"/>
    </location>
</feature>
<feature type="compositionally biased region" description="Pro residues" evidence="1">
    <location>
        <begin position="82"/>
        <end position="93"/>
    </location>
</feature>
<organism evidence="2 3">
    <name type="scientific">Kwoniella europaea PYCC6329</name>
    <dbReference type="NCBI Taxonomy" id="1423913"/>
    <lineage>
        <taxon>Eukaryota</taxon>
        <taxon>Fungi</taxon>
        <taxon>Dikarya</taxon>
        <taxon>Basidiomycota</taxon>
        <taxon>Agaricomycotina</taxon>
        <taxon>Tremellomycetes</taxon>
        <taxon>Tremellales</taxon>
        <taxon>Cryptococcaceae</taxon>
        <taxon>Kwoniella</taxon>
    </lineage>
</organism>
<dbReference type="AlphaFoldDB" id="A0AAX4K755"/>
<feature type="compositionally biased region" description="Basic and acidic residues" evidence="1">
    <location>
        <begin position="972"/>
        <end position="993"/>
    </location>
</feature>
<protein>
    <submittedName>
        <fullName evidence="2">Uncharacterized protein</fullName>
    </submittedName>
</protein>
<feature type="compositionally biased region" description="Basic and acidic residues" evidence="1">
    <location>
        <begin position="872"/>
        <end position="886"/>
    </location>
</feature>
<dbReference type="RefSeq" id="XP_066080218.1">
    <property type="nucleotide sequence ID" value="XM_066224121.1"/>
</dbReference>
<feature type="compositionally biased region" description="Low complexity" evidence="1">
    <location>
        <begin position="571"/>
        <end position="582"/>
    </location>
</feature>
<dbReference type="EMBL" id="CP144089">
    <property type="protein sequence ID" value="WWD02251.1"/>
    <property type="molecule type" value="Genomic_DNA"/>
</dbReference>
<evidence type="ECO:0000256" key="1">
    <source>
        <dbReference type="SAM" id="MobiDB-lite"/>
    </source>
</evidence>
<feature type="compositionally biased region" description="Polar residues" evidence="1">
    <location>
        <begin position="449"/>
        <end position="471"/>
    </location>
</feature>
<keyword evidence="3" id="KW-1185">Reference proteome</keyword>
<reference evidence="2 3" key="1">
    <citation type="submission" date="2024-01" db="EMBL/GenBank/DDBJ databases">
        <title>Comparative genomics of Cryptococcus and Kwoniella reveals pathogenesis evolution and contrasting modes of karyotype evolution via chromosome fusion or intercentromeric recombination.</title>
        <authorList>
            <person name="Coelho M.A."/>
            <person name="David-Palma M."/>
            <person name="Shea T."/>
            <person name="Bowers K."/>
            <person name="McGinley-Smith S."/>
            <person name="Mohammad A.W."/>
            <person name="Gnirke A."/>
            <person name="Yurkov A.M."/>
            <person name="Nowrousian M."/>
            <person name="Sun S."/>
            <person name="Cuomo C.A."/>
            <person name="Heitman J."/>
        </authorList>
    </citation>
    <scope>NUCLEOTIDE SEQUENCE [LARGE SCALE GENOMIC DNA]</scope>
    <source>
        <strain evidence="2 3">PYCC6329</strain>
    </source>
</reference>
<feature type="region of interest" description="Disordered" evidence="1">
    <location>
        <begin position="544"/>
        <end position="582"/>
    </location>
</feature>
<feature type="compositionally biased region" description="Basic and acidic residues" evidence="1">
    <location>
        <begin position="430"/>
        <end position="439"/>
    </location>
</feature>
<feature type="region of interest" description="Disordered" evidence="1">
    <location>
        <begin position="39"/>
        <end position="315"/>
    </location>
</feature>